<gene>
    <name evidence="2" type="ORF">SDC9_68741</name>
</gene>
<dbReference type="EMBL" id="VSSQ01003775">
    <property type="protein sequence ID" value="MPM22290.1"/>
    <property type="molecule type" value="Genomic_DNA"/>
</dbReference>
<dbReference type="InterPro" id="IPR001119">
    <property type="entry name" value="SLH_dom"/>
</dbReference>
<reference evidence="2" key="1">
    <citation type="submission" date="2019-08" db="EMBL/GenBank/DDBJ databases">
        <authorList>
            <person name="Kucharzyk K."/>
            <person name="Murdoch R.W."/>
            <person name="Higgins S."/>
            <person name="Loffler F."/>
        </authorList>
    </citation>
    <scope>NUCLEOTIDE SEQUENCE</scope>
</reference>
<comment type="caution">
    <text evidence="2">The sequence shown here is derived from an EMBL/GenBank/DDBJ whole genome shotgun (WGS) entry which is preliminary data.</text>
</comment>
<dbReference type="PROSITE" id="PS51272">
    <property type="entry name" value="SLH"/>
    <property type="match status" value="2"/>
</dbReference>
<sequence length="529" mass="57843">MKRKIISVLITAILVIAVFPVGAFAAEIPTSWRAPGSLMAGITDQFEYETSIYFSVDSELLNFIDPDQTDYEALGIDSIGHTAQIDWKLNDGSWHYTSDWDTLSEDYSYDSGIYAQTGYLDGETTQEVTIFDLRNGDGGETPLQAMLGSAMIRGSEEGGEDNRLNLENNTFYFRVRLMVDYYDQNSGESKFILSPWSDILAYGKNAAALEKPTYLEKATISNPIVGKNDDGSPKITFTVTTPKQVQDANNYIQAKDASSIEVQHQININNTGWIEGEAGVWWLSGETRSIDVPATYDNGKTVAVDKAYIQVRMRYIYAGGANVGALASEWSNIVSVNTPAWSSASTWATEELQNASELGLIPDILKGADMTKPITREEFCELAVLLYEKVTESTASPASSNPFTDTTNSQILKAYALGITTGTSATTFSPKTLINREQCATMLFRAIKAIAPNADYGVTGVKDFPDQKDISSWAVDATKYMSKLGIIKGDTTGSFMPKATTTAQTAAGYGMATREAAILMTVRTYETMD</sequence>
<evidence type="ECO:0000259" key="1">
    <source>
        <dbReference type="PROSITE" id="PS51272"/>
    </source>
</evidence>
<dbReference type="AlphaFoldDB" id="A0A644Y1A0"/>
<dbReference type="Pfam" id="PF00395">
    <property type="entry name" value="SLH"/>
    <property type="match status" value="2"/>
</dbReference>
<organism evidence="2">
    <name type="scientific">bioreactor metagenome</name>
    <dbReference type="NCBI Taxonomy" id="1076179"/>
    <lineage>
        <taxon>unclassified sequences</taxon>
        <taxon>metagenomes</taxon>
        <taxon>ecological metagenomes</taxon>
    </lineage>
</organism>
<name>A0A644Y1A0_9ZZZZ</name>
<evidence type="ECO:0000313" key="2">
    <source>
        <dbReference type="EMBL" id="MPM22290.1"/>
    </source>
</evidence>
<accession>A0A644Y1A0</accession>
<protein>
    <recommendedName>
        <fullName evidence="1">SLH domain-containing protein</fullName>
    </recommendedName>
</protein>
<proteinExistence type="predicted"/>
<feature type="domain" description="SLH" evidence="1">
    <location>
        <begin position="461"/>
        <end position="529"/>
    </location>
</feature>
<feature type="domain" description="SLH" evidence="1">
    <location>
        <begin position="394"/>
        <end position="457"/>
    </location>
</feature>